<comment type="caution">
    <text evidence="4">The sequence shown here is derived from an EMBL/GenBank/DDBJ whole genome shotgun (WGS) entry which is preliminary data.</text>
</comment>
<dbReference type="PANTHER" id="PTHR13504:SF38">
    <property type="entry name" value="FIDO DOMAIN-CONTAINING PROTEIN"/>
    <property type="match status" value="1"/>
</dbReference>
<keyword evidence="1" id="KW-0547">Nucleotide-binding</keyword>
<protein>
    <recommendedName>
        <fullName evidence="3">Fido domain-containing protein</fullName>
    </recommendedName>
</protein>
<evidence type="ECO:0000256" key="1">
    <source>
        <dbReference type="PIRSR" id="PIRSR640198-2"/>
    </source>
</evidence>
<keyword evidence="1" id="KW-0067">ATP-binding</keyword>
<dbReference type="SUPFAM" id="SSF46785">
    <property type="entry name" value="Winged helix' DNA-binding domain"/>
    <property type="match status" value="1"/>
</dbReference>
<feature type="domain" description="Fido" evidence="3">
    <location>
        <begin position="197"/>
        <end position="333"/>
    </location>
</feature>
<dbReference type="Pfam" id="PF02661">
    <property type="entry name" value="Fic"/>
    <property type="match status" value="1"/>
</dbReference>
<dbReference type="InterPro" id="IPR040198">
    <property type="entry name" value="Fido_containing"/>
</dbReference>
<dbReference type="SUPFAM" id="SSF140931">
    <property type="entry name" value="Fic-like"/>
    <property type="match status" value="1"/>
</dbReference>
<evidence type="ECO:0000313" key="5">
    <source>
        <dbReference type="Proteomes" id="UP000030428"/>
    </source>
</evidence>
<name>A0A0A6P7Y2_9GAMM</name>
<evidence type="ECO:0000313" key="4">
    <source>
        <dbReference type="EMBL" id="KHD06399.2"/>
    </source>
</evidence>
<dbReference type="InterPro" id="IPR036390">
    <property type="entry name" value="WH_DNA-bd_sf"/>
</dbReference>
<reference evidence="4 5" key="1">
    <citation type="journal article" date="2016" name="Front. Microbiol.">
        <title>Single-Cell (Meta-)Genomics of a Dimorphic Candidatus Thiomargarita nelsonii Reveals Genomic Plasticity.</title>
        <authorList>
            <person name="Flood B.E."/>
            <person name="Fliss P."/>
            <person name="Jones D.S."/>
            <person name="Dick G.J."/>
            <person name="Jain S."/>
            <person name="Kaster A.K."/>
            <person name="Winkel M."/>
            <person name="Mussmann M."/>
            <person name="Bailey J."/>
        </authorList>
    </citation>
    <scope>NUCLEOTIDE SEQUENCE [LARGE SCALE GENOMIC DNA]</scope>
    <source>
        <strain evidence="4">Hydrate Ridge</strain>
    </source>
</reference>
<dbReference type="PROSITE" id="PS51459">
    <property type="entry name" value="FIDO"/>
    <property type="match status" value="1"/>
</dbReference>
<sequence length="435" mass="50221">MKTFNHPAAISELSEKLNLSDNVSNRTIRRRLQQLIELGLVESQGKNKGLRYFPVLDSNYSGFIFTVKNQTIIDQIRQALIKREPCSYNADWLDAYQANQTFYLSLEQRQRLHQQGKPLIDNLPAGTYARKIFNHLLINLSYNSARLEGNTYSLVDTEKLLLEGKTAANKLDMETVMLLNHKEAIRYLVDGINRMAINVDNIRTLHYLLADGLIQPEDAGQIRETGVRIALSSYIPLEGKQRLTTQLNCIVSKARQIQNPYEQSFFLLVHISYLQAFIDVNKRTARLAANIPLVRHNLVPVSFNDIAIDDYISALISCYELNQIKPLAQLYVWSYLRSCKHYETRAKSLGIDTLRVKYRQQRRQLIAYIVTQQLYDSAQEEYINNYLKENVPENDQEKFKADLQHDLNTLASYNIAGMGITLKQLEEWKKGNKGW</sequence>
<organism evidence="4 5">
    <name type="scientific">Candidatus Thiomargarita nelsonii</name>
    <dbReference type="NCBI Taxonomy" id="1003181"/>
    <lineage>
        <taxon>Bacteria</taxon>
        <taxon>Pseudomonadati</taxon>
        <taxon>Pseudomonadota</taxon>
        <taxon>Gammaproteobacteria</taxon>
        <taxon>Thiotrichales</taxon>
        <taxon>Thiotrichaceae</taxon>
        <taxon>Thiomargarita</taxon>
    </lineage>
</organism>
<dbReference type="EMBL" id="JSZA02000130">
    <property type="protein sequence ID" value="KHD06399.2"/>
    <property type="molecule type" value="Genomic_DNA"/>
</dbReference>
<accession>A0A0A6P7Y2</accession>
<dbReference type="InterPro" id="IPR036597">
    <property type="entry name" value="Fido-like_dom_sf"/>
</dbReference>
<evidence type="ECO:0000256" key="2">
    <source>
        <dbReference type="PIRSR" id="PIRSR640198-3"/>
    </source>
</evidence>
<keyword evidence="5" id="KW-1185">Reference proteome</keyword>
<dbReference type="AlphaFoldDB" id="A0A0A6P7Y2"/>
<evidence type="ECO:0000259" key="3">
    <source>
        <dbReference type="PROSITE" id="PS51459"/>
    </source>
</evidence>
<dbReference type="PANTHER" id="PTHR13504">
    <property type="entry name" value="FIDO DOMAIN-CONTAINING PROTEIN DDB_G0283145"/>
    <property type="match status" value="1"/>
</dbReference>
<feature type="binding site" evidence="1">
    <location>
        <begin position="279"/>
        <end position="286"/>
    </location>
    <ligand>
        <name>ATP</name>
        <dbReference type="ChEBI" id="CHEBI:30616"/>
    </ligand>
</feature>
<dbReference type="GO" id="GO:0005524">
    <property type="term" value="F:ATP binding"/>
    <property type="evidence" value="ECO:0007669"/>
    <property type="project" value="UniProtKB-KW"/>
</dbReference>
<gene>
    <name evidence="4" type="ORF">PN36_24695</name>
</gene>
<feature type="site" description="Important for autoinhibition of adenylyltransferase activity" evidence="2">
    <location>
        <position position="148"/>
    </location>
</feature>
<dbReference type="Proteomes" id="UP000030428">
    <property type="component" value="Unassembled WGS sequence"/>
</dbReference>
<proteinExistence type="predicted"/>
<dbReference type="InterPro" id="IPR003812">
    <property type="entry name" value="Fido"/>
</dbReference>
<dbReference type="Gene3D" id="1.10.3290.10">
    <property type="entry name" value="Fido-like domain"/>
    <property type="match status" value="1"/>
</dbReference>